<gene>
    <name evidence="2" type="ORF">ACFU0X_10440</name>
</gene>
<dbReference type="InterPro" id="IPR025248">
    <property type="entry name" value="DUF4007"/>
</dbReference>
<feature type="domain" description="DUF4007" evidence="1">
    <location>
        <begin position="14"/>
        <end position="318"/>
    </location>
</feature>
<proteinExistence type="predicted"/>
<dbReference type="Pfam" id="PF13182">
    <property type="entry name" value="DUF4007"/>
    <property type="match status" value="1"/>
</dbReference>
<name>A0ABW6JEE4_STRCE</name>
<keyword evidence="3" id="KW-1185">Reference proteome</keyword>
<sequence>MTGNPPLNGCTPTWAGHGNYPPRYGWLSKTYNELTADPATFTRPDVTVRLGVGSSQVRAMRFWTTAFGLAAPARGPHQTGLTPTGRGTWLLNLDTGADPYQEDPGTQWLLHWWLLSRDACPTPTIHYLIADAPLSTYRRVDAIAAVRRAARRIGWTEPSTDLVSRDLTAFLAMYAHEPNTAERGTPEGNRLLEDAAFNPWRSLHLVLRVPGQQDVFQINRHAGKTAPKHVLAYACLDHAARTSGGHTHTAMSRLHTDSSGPGRVMLADHATLYRALETTAARLPELGLDIDDSAEGGPRLHWTGTASEAAQRILADYYDLPDGPPEPRTPRAEALFQI</sequence>
<dbReference type="Proteomes" id="UP001600650">
    <property type="component" value="Unassembled WGS sequence"/>
</dbReference>
<comment type="caution">
    <text evidence="2">The sequence shown here is derived from an EMBL/GenBank/DDBJ whole genome shotgun (WGS) entry which is preliminary data.</text>
</comment>
<evidence type="ECO:0000259" key="1">
    <source>
        <dbReference type="Pfam" id="PF13182"/>
    </source>
</evidence>
<reference evidence="2 3" key="1">
    <citation type="submission" date="2024-09" db="EMBL/GenBank/DDBJ databases">
        <title>The Natural Products Discovery Center: Release of the First 8490 Sequenced Strains for Exploring Actinobacteria Biosynthetic Diversity.</title>
        <authorList>
            <person name="Kalkreuter E."/>
            <person name="Kautsar S.A."/>
            <person name="Yang D."/>
            <person name="Bader C.D."/>
            <person name="Teijaro C.N."/>
            <person name="Fluegel L."/>
            <person name="Davis C.M."/>
            <person name="Simpson J.R."/>
            <person name="Lauterbach L."/>
            <person name="Steele A.D."/>
            <person name="Gui C."/>
            <person name="Meng S."/>
            <person name="Li G."/>
            <person name="Viehrig K."/>
            <person name="Ye F."/>
            <person name="Su P."/>
            <person name="Kiefer A.F."/>
            <person name="Nichols A."/>
            <person name="Cepeda A.J."/>
            <person name="Yan W."/>
            <person name="Fan B."/>
            <person name="Jiang Y."/>
            <person name="Adhikari A."/>
            <person name="Zheng C.-J."/>
            <person name="Schuster L."/>
            <person name="Cowan T.M."/>
            <person name="Smanski M.J."/>
            <person name="Chevrette M.G."/>
            <person name="De Carvalho L.P.S."/>
            <person name="Shen B."/>
        </authorList>
    </citation>
    <scope>NUCLEOTIDE SEQUENCE [LARGE SCALE GENOMIC DNA]</scope>
    <source>
        <strain evidence="2 3">NPDC057399</strain>
    </source>
</reference>
<dbReference type="EMBL" id="JBHVBU010000021">
    <property type="protein sequence ID" value="MFE7963456.1"/>
    <property type="molecule type" value="Genomic_DNA"/>
</dbReference>
<evidence type="ECO:0000313" key="2">
    <source>
        <dbReference type="EMBL" id="MFE7963456.1"/>
    </source>
</evidence>
<evidence type="ECO:0000313" key="3">
    <source>
        <dbReference type="Proteomes" id="UP001600650"/>
    </source>
</evidence>
<protein>
    <submittedName>
        <fullName evidence="2">DUF4007 family protein</fullName>
    </submittedName>
</protein>
<organism evidence="2 3">
    <name type="scientific">Streptomyces cellulosae</name>
    <dbReference type="NCBI Taxonomy" id="1968"/>
    <lineage>
        <taxon>Bacteria</taxon>
        <taxon>Bacillati</taxon>
        <taxon>Actinomycetota</taxon>
        <taxon>Actinomycetes</taxon>
        <taxon>Kitasatosporales</taxon>
        <taxon>Streptomycetaceae</taxon>
        <taxon>Streptomyces</taxon>
    </lineage>
</organism>
<dbReference type="RefSeq" id="WP_381726256.1">
    <property type="nucleotide sequence ID" value="NZ_JBHVBU010000021.1"/>
</dbReference>
<accession>A0ABW6JEE4</accession>